<dbReference type="AlphaFoldDB" id="A0AAW0QM64"/>
<evidence type="ECO:0000313" key="4">
    <source>
        <dbReference type="Proteomes" id="UP001392437"/>
    </source>
</evidence>
<evidence type="ECO:0000256" key="1">
    <source>
        <dbReference type="SAM" id="MobiDB-lite"/>
    </source>
</evidence>
<evidence type="ECO:0000256" key="2">
    <source>
        <dbReference type="SAM" id="Phobius"/>
    </source>
</evidence>
<feature type="compositionally biased region" description="Basic and acidic residues" evidence="1">
    <location>
        <begin position="410"/>
        <end position="424"/>
    </location>
</feature>
<gene>
    <name evidence="3" type="ORF">PG999_010880</name>
</gene>
<feature type="region of interest" description="Disordered" evidence="1">
    <location>
        <begin position="239"/>
        <end position="269"/>
    </location>
</feature>
<dbReference type="Proteomes" id="UP001392437">
    <property type="component" value="Unassembled WGS sequence"/>
</dbReference>
<accession>A0AAW0QM64</accession>
<proteinExistence type="predicted"/>
<comment type="caution">
    <text evidence="3">The sequence shown here is derived from an EMBL/GenBank/DDBJ whole genome shotgun (WGS) entry which is preliminary data.</text>
</comment>
<organism evidence="3 4">
    <name type="scientific">Apiospora kogelbergensis</name>
    <dbReference type="NCBI Taxonomy" id="1337665"/>
    <lineage>
        <taxon>Eukaryota</taxon>
        <taxon>Fungi</taxon>
        <taxon>Dikarya</taxon>
        <taxon>Ascomycota</taxon>
        <taxon>Pezizomycotina</taxon>
        <taxon>Sordariomycetes</taxon>
        <taxon>Xylariomycetidae</taxon>
        <taxon>Amphisphaeriales</taxon>
        <taxon>Apiosporaceae</taxon>
        <taxon>Apiospora</taxon>
    </lineage>
</organism>
<name>A0AAW0QM64_9PEZI</name>
<feature type="compositionally biased region" description="Basic and acidic residues" evidence="1">
    <location>
        <begin position="37"/>
        <end position="53"/>
    </location>
</feature>
<feature type="compositionally biased region" description="Low complexity" evidence="1">
    <location>
        <begin position="60"/>
        <end position="94"/>
    </location>
</feature>
<keyword evidence="2" id="KW-1133">Transmembrane helix</keyword>
<feature type="transmembrane region" description="Helical" evidence="2">
    <location>
        <begin position="212"/>
        <end position="233"/>
    </location>
</feature>
<feature type="region of interest" description="Disordered" evidence="1">
    <location>
        <begin position="26"/>
        <end position="128"/>
    </location>
</feature>
<feature type="region of interest" description="Disordered" evidence="1">
    <location>
        <begin position="165"/>
        <end position="204"/>
    </location>
</feature>
<feature type="region of interest" description="Disordered" evidence="1">
    <location>
        <begin position="410"/>
        <end position="474"/>
    </location>
</feature>
<protein>
    <submittedName>
        <fullName evidence="3">Uncharacterized protein</fullName>
    </submittedName>
</protein>
<reference evidence="3 4" key="1">
    <citation type="submission" date="2023-01" db="EMBL/GenBank/DDBJ databases">
        <title>Analysis of 21 Apiospora genomes using comparative genomics revels a genus with tremendous synthesis potential of carbohydrate active enzymes and secondary metabolites.</title>
        <authorList>
            <person name="Sorensen T."/>
        </authorList>
    </citation>
    <scope>NUCLEOTIDE SEQUENCE [LARGE SCALE GENOMIC DNA]</scope>
    <source>
        <strain evidence="3 4">CBS 117206</strain>
    </source>
</reference>
<keyword evidence="4" id="KW-1185">Reference proteome</keyword>
<feature type="compositionally biased region" description="Basic and acidic residues" evidence="1">
    <location>
        <begin position="441"/>
        <end position="450"/>
    </location>
</feature>
<dbReference type="EMBL" id="JAQQWP010000009">
    <property type="protein sequence ID" value="KAK8100506.1"/>
    <property type="molecule type" value="Genomic_DNA"/>
</dbReference>
<feature type="compositionally biased region" description="Polar residues" evidence="1">
    <location>
        <begin position="101"/>
        <end position="128"/>
    </location>
</feature>
<feature type="compositionally biased region" description="Polar residues" evidence="1">
    <location>
        <begin position="428"/>
        <end position="437"/>
    </location>
</feature>
<feature type="compositionally biased region" description="Polar residues" evidence="1">
    <location>
        <begin position="165"/>
        <end position="184"/>
    </location>
</feature>
<sequence length="474" mass="51559">MAPLNEKAQLLRRWLDDLPPIDEGAAAQVISANHDSIQARDDEGKDVNRHLEVYQDDSSNDGSSDSGKGPPNKNKKTSSLWLSTPTTLPTQTTSMVGPPVSATNTKIATGPTITSTMRPNPVQSTMRPSSVVESTSIVLSTEIATKTTWVSVPIVTTAPLLDPITSQPRKGIDQPTTTSATALPQVTGEREYEPSRHRNQSNNSLDETGEHALIAAGSIGAFILVCFVSWIIYRTLKKPGSSGPELWSKLRGRKSPDNEQGGMNSMQNAGYYGDEKIMLARSNTGRSQQTMMQRPMAPGSVVMIPAEEYATLTKNQALTLSDYNSTMRSRMPDAYFNQSELARQPSDAYDPAQRQAYRASDLSSLSSGFGDGDIIVPESALKPPPQPSNMTLQPPAAAGRFSWMSRRAGERDTVYTATSEDRPARYRSVNSWVNQQMGRIKRADERKQPDDGTPPVPGIPNPATSSHLTPAESR</sequence>
<keyword evidence="2" id="KW-0472">Membrane</keyword>
<keyword evidence="2" id="KW-0812">Transmembrane</keyword>
<evidence type="ECO:0000313" key="3">
    <source>
        <dbReference type="EMBL" id="KAK8100506.1"/>
    </source>
</evidence>